<reference evidence="1 2" key="1">
    <citation type="journal article" date="2016" name="Nat. Commun.">
        <title>Thousands of microbial genomes shed light on interconnected biogeochemical processes in an aquifer system.</title>
        <authorList>
            <person name="Anantharaman K."/>
            <person name="Brown C.T."/>
            <person name="Hug L.A."/>
            <person name="Sharon I."/>
            <person name="Castelle C.J."/>
            <person name="Probst A.J."/>
            <person name="Thomas B.C."/>
            <person name="Singh A."/>
            <person name="Wilkins M.J."/>
            <person name="Karaoz U."/>
            <person name="Brodie E.L."/>
            <person name="Williams K.H."/>
            <person name="Hubbard S.S."/>
            <person name="Banfield J.F."/>
        </authorList>
    </citation>
    <scope>NUCLEOTIDE SEQUENCE [LARGE SCALE GENOMIC DNA]</scope>
</reference>
<dbReference type="Proteomes" id="UP000177693">
    <property type="component" value="Unassembled WGS sequence"/>
</dbReference>
<organism evidence="1 2">
    <name type="scientific">Candidatus Nomurabacteria bacterium RIFCSPLOWO2_02_FULL_40_67</name>
    <dbReference type="NCBI Taxonomy" id="1801787"/>
    <lineage>
        <taxon>Bacteria</taxon>
        <taxon>Candidatus Nomuraibacteriota</taxon>
    </lineage>
</organism>
<dbReference type="EMBL" id="MFVL01000013">
    <property type="protein sequence ID" value="OGJ01654.1"/>
    <property type="molecule type" value="Genomic_DNA"/>
</dbReference>
<sequence>MTDVPYEDKLGRVYEYGEMLPAEMSPWAYNESTAYEWIPVTKDEAIKKGLNWRDPDLRKYKDATMEVPKHIKDVKDDILKAILKCINCGKNYQIIQKELTFLRRFNLPIPDHCPLCRDRARIKQLNPMMIYNRSCVKCGKDIETSYASNRPEIVYCEKCYQQEVY</sequence>
<name>A0A1F6Y5L7_9BACT</name>
<comment type="caution">
    <text evidence="1">The sequence shown here is derived from an EMBL/GenBank/DDBJ whole genome shotgun (WGS) entry which is preliminary data.</text>
</comment>
<proteinExistence type="predicted"/>
<evidence type="ECO:0000313" key="1">
    <source>
        <dbReference type="EMBL" id="OGJ01654.1"/>
    </source>
</evidence>
<dbReference type="AlphaFoldDB" id="A0A1F6Y5L7"/>
<gene>
    <name evidence="1" type="ORF">A3I23_00060</name>
</gene>
<protein>
    <submittedName>
        <fullName evidence="1">Uncharacterized protein</fullName>
    </submittedName>
</protein>
<evidence type="ECO:0000313" key="2">
    <source>
        <dbReference type="Proteomes" id="UP000177693"/>
    </source>
</evidence>
<accession>A0A1F6Y5L7</accession>